<name>A0A0M3AUX8_9SPHN</name>
<evidence type="ECO:0000313" key="3">
    <source>
        <dbReference type="Proteomes" id="UP000033874"/>
    </source>
</evidence>
<reference evidence="2 3" key="1">
    <citation type="submission" date="2015-04" db="EMBL/GenBank/DDBJ databases">
        <title>Genome sequence of aromatic hydrocarbons-degrading Sphingobium chungbukense DJ77.</title>
        <authorList>
            <person name="Kim Y.-C."/>
            <person name="Chae J.-C."/>
        </authorList>
    </citation>
    <scope>NUCLEOTIDE SEQUENCE [LARGE SCALE GENOMIC DNA]</scope>
    <source>
        <strain evidence="2 3">DJ77</strain>
    </source>
</reference>
<comment type="caution">
    <text evidence="2">The sequence shown here is derived from an EMBL/GenBank/DDBJ whole genome shotgun (WGS) entry which is preliminary data.</text>
</comment>
<feature type="signal peptide" evidence="1">
    <location>
        <begin position="1"/>
        <end position="19"/>
    </location>
</feature>
<dbReference type="AlphaFoldDB" id="A0A0M3AUX8"/>
<dbReference type="STRING" id="56193.YP76_07095"/>
<dbReference type="Proteomes" id="UP000033874">
    <property type="component" value="Unassembled WGS sequence"/>
</dbReference>
<dbReference type="PATRIC" id="fig|56193.3.peg.1469"/>
<proteinExistence type="predicted"/>
<dbReference type="EMBL" id="LBIC01000003">
    <property type="protein sequence ID" value="KKW92691.1"/>
    <property type="molecule type" value="Genomic_DNA"/>
</dbReference>
<accession>A0A0M3AUX8</accession>
<evidence type="ECO:0000313" key="2">
    <source>
        <dbReference type="EMBL" id="KKW92691.1"/>
    </source>
</evidence>
<gene>
    <name evidence="2" type="ORF">YP76_07095</name>
</gene>
<organism evidence="2 3">
    <name type="scientific">Sphingobium chungbukense</name>
    <dbReference type="NCBI Taxonomy" id="56193"/>
    <lineage>
        <taxon>Bacteria</taxon>
        <taxon>Pseudomonadati</taxon>
        <taxon>Pseudomonadota</taxon>
        <taxon>Alphaproteobacteria</taxon>
        <taxon>Sphingomonadales</taxon>
        <taxon>Sphingomonadaceae</taxon>
        <taxon>Sphingobium</taxon>
    </lineage>
</organism>
<keyword evidence="1" id="KW-0732">Signal</keyword>
<protein>
    <recommendedName>
        <fullName evidence="4">PA domain-containing protein</fullName>
    </recommendedName>
</protein>
<dbReference type="RefSeq" id="WP_046762907.1">
    <property type="nucleotide sequence ID" value="NZ_LBIC01000003.1"/>
</dbReference>
<sequence>MRGIILAALLLSMPSAAFAGAKIQFSAYEGPERVQNGDGGTKLRKNDIDWWTTGTPPRKYQVIGFISDKRDENWDGGHAIGSPAVAKQVLAAGGDAVIVLAQDEAGATGGAGSGAILGGFFAMGGSKTQTKMLVVKYIAQ</sequence>
<evidence type="ECO:0008006" key="4">
    <source>
        <dbReference type="Google" id="ProtNLM"/>
    </source>
</evidence>
<evidence type="ECO:0000256" key="1">
    <source>
        <dbReference type="SAM" id="SignalP"/>
    </source>
</evidence>
<feature type="chain" id="PRO_5005650666" description="PA domain-containing protein" evidence="1">
    <location>
        <begin position="20"/>
        <end position="140"/>
    </location>
</feature>
<keyword evidence="3" id="KW-1185">Reference proteome</keyword>